<evidence type="ECO:0000313" key="1">
    <source>
        <dbReference type="EMBL" id="OYQ18492.1"/>
    </source>
</evidence>
<dbReference type="InterPro" id="IPR036412">
    <property type="entry name" value="HAD-like_sf"/>
</dbReference>
<dbReference type="OrthoDB" id="9800058at2"/>
<dbReference type="SFLD" id="SFLDS00003">
    <property type="entry name" value="Haloacid_Dehalogenase"/>
    <property type="match status" value="1"/>
</dbReference>
<gene>
    <name evidence="1" type="ORF">CHR90_09405</name>
</gene>
<name>A0A255XNK6_9PROT</name>
<dbReference type="EMBL" id="NOXS01000032">
    <property type="protein sequence ID" value="OYQ18492.1"/>
    <property type="molecule type" value="Genomic_DNA"/>
</dbReference>
<protein>
    <recommendedName>
        <fullName evidence="3">HAD family hydrolase</fullName>
    </recommendedName>
</protein>
<sequence length="225" mass="24744">MPFDAVIFDMDGLLLDSERMFRTVWQLAAADLGVEMNDAVFLSLIGLNRRSAEARLKDHYGPDWDHEALNVRIDHHWHAIGGHDAIPLKPGVGELLDHLEAHAFPRAVATSTARQNAIYKLTKVGLFDRFHGLVGGDEVAAGKPAPDPYLKAAKLLDVDPARCLALEDSPNGLRAARAAGMTVIMVPDLIAPTDSLRDVAHHVMDDLHTVRDWIAERQRLSTAES</sequence>
<comment type="caution">
    <text evidence="1">The sequence shown here is derived from an EMBL/GenBank/DDBJ whole genome shotgun (WGS) entry which is preliminary data.</text>
</comment>
<dbReference type="InterPro" id="IPR023214">
    <property type="entry name" value="HAD_sf"/>
</dbReference>
<proteinExistence type="predicted"/>
<evidence type="ECO:0008006" key="3">
    <source>
        <dbReference type="Google" id="ProtNLM"/>
    </source>
</evidence>
<dbReference type="InterPro" id="IPR006439">
    <property type="entry name" value="HAD-SF_hydro_IA"/>
</dbReference>
<dbReference type="SFLD" id="SFLDG01129">
    <property type="entry name" value="C1.5:_HAD__Beta-PGM__Phosphata"/>
    <property type="match status" value="1"/>
</dbReference>
<dbReference type="Gene3D" id="3.40.50.1000">
    <property type="entry name" value="HAD superfamily/HAD-like"/>
    <property type="match status" value="1"/>
</dbReference>
<dbReference type="SUPFAM" id="SSF56784">
    <property type="entry name" value="HAD-like"/>
    <property type="match status" value="1"/>
</dbReference>
<dbReference type="Gene3D" id="1.10.150.240">
    <property type="entry name" value="Putative phosphatase, domain 2"/>
    <property type="match status" value="1"/>
</dbReference>
<dbReference type="PANTHER" id="PTHR18901">
    <property type="entry name" value="2-DEOXYGLUCOSE-6-PHOSPHATE PHOSPHATASE 2"/>
    <property type="match status" value="1"/>
</dbReference>
<evidence type="ECO:0000313" key="2">
    <source>
        <dbReference type="Proteomes" id="UP000216361"/>
    </source>
</evidence>
<keyword evidence="2" id="KW-1185">Reference proteome</keyword>
<accession>A0A255XNK6</accession>
<dbReference type="Pfam" id="PF00702">
    <property type="entry name" value="Hydrolase"/>
    <property type="match status" value="1"/>
</dbReference>
<reference evidence="1 2" key="1">
    <citation type="submission" date="2017-07" db="EMBL/GenBank/DDBJ databases">
        <title>Elstera cyanobacteriorum sp. nov., a novel bacterium isolated from cyanobacterial aggregates in a eutrophic lake.</title>
        <authorList>
            <person name="Cai H."/>
        </authorList>
    </citation>
    <scope>NUCLEOTIDE SEQUENCE [LARGE SCALE GENOMIC DNA]</scope>
    <source>
        <strain evidence="1 2">TH019</strain>
    </source>
</reference>
<dbReference type="RefSeq" id="WP_094408755.1">
    <property type="nucleotide sequence ID" value="NZ_BMJZ01000001.1"/>
</dbReference>
<organism evidence="1 2">
    <name type="scientific">Elstera cyanobacteriorum</name>
    <dbReference type="NCBI Taxonomy" id="2022747"/>
    <lineage>
        <taxon>Bacteria</taxon>
        <taxon>Pseudomonadati</taxon>
        <taxon>Pseudomonadota</taxon>
        <taxon>Alphaproteobacteria</taxon>
        <taxon>Rhodospirillales</taxon>
        <taxon>Rhodospirillaceae</taxon>
        <taxon>Elstera</taxon>
    </lineage>
</organism>
<dbReference type="Proteomes" id="UP000216361">
    <property type="component" value="Unassembled WGS sequence"/>
</dbReference>
<dbReference type="InterPro" id="IPR023198">
    <property type="entry name" value="PGP-like_dom2"/>
</dbReference>
<dbReference type="NCBIfam" id="TIGR01509">
    <property type="entry name" value="HAD-SF-IA-v3"/>
    <property type="match status" value="1"/>
</dbReference>
<dbReference type="AlphaFoldDB" id="A0A255XNK6"/>
<dbReference type="PRINTS" id="PR00413">
    <property type="entry name" value="HADHALOGNASE"/>
</dbReference>
<dbReference type="PANTHER" id="PTHR18901:SF38">
    <property type="entry name" value="PSEUDOURIDINE-5'-PHOSPHATASE"/>
    <property type="match status" value="1"/>
</dbReference>
<dbReference type="SFLD" id="SFLDG01135">
    <property type="entry name" value="C1.5.6:_HAD__Beta-PGM__Phospha"/>
    <property type="match status" value="1"/>
</dbReference>